<evidence type="ECO:0000313" key="2">
    <source>
        <dbReference type="EMBL" id="CAD8936174.1"/>
    </source>
</evidence>
<evidence type="ECO:0000256" key="1">
    <source>
        <dbReference type="SAM" id="MobiDB-lite"/>
    </source>
</evidence>
<reference evidence="2" key="1">
    <citation type="submission" date="2021-01" db="EMBL/GenBank/DDBJ databases">
        <authorList>
            <person name="Corre E."/>
            <person name="Pelletier E."/>
            <person name="Niang G."/>
            <person name="Scheremetjew M."/>
            <person name="Finn R."/>
            <person name="Kale V."/>
            <person name="Holt S."/>
            <person name="Cochrane G."/>
            <person name="Meng A."/>
            <person name="Brown T."/>
            <person name="Cohen L."/>
        </authorList>
    </citation>
    <scope>NUCLEOTIDE SEQUENCE</scope>
    <source>
        <strain evidence="2">ECT3854</strain>
    </source>
</reference>
<accession>A0A7S1D2J1</accession>
<feature type="compositionally biased region" description="Polar residues" evidence="1">
    <location>
        <begin position="1"/>
        <end position="11"/>
    </location>
</feature>
<proteinExistence type="predicted"/>
<dbReference type="AlphaFoldDB" id="A0A7S1D2J1"/>
<feature type="region of interest" description="Disordered" evidence="1">
    <location>
        <begin position="103"/>
        <end position="128"/>
    </location>
</feature>
<dbReference type="EMBL" id="HBFW01011191">
    <property type="protein sequence ID" value="CAD8936174.1"/>
    <property type="molecule type" value="Transcribed_RNA"/>
</dbReference>
<protein>
    <submittedName>
        <fullName evidence="2">Uncharacterized protein</fullName>
    </submittedName>
</protein>
<sequence length="206" mass="22559">MIGEISLSSSWPVFFPEKEEGEPNEDSQSSLSVLEMCRELFGTSFAAPSTVPLIHQQFSNSQDQDDASQALTARTVDDRRYPQSVCLSAISERRLPMGSTISVVSDPTNMASDDASRLECSPSRGRRSHLRRPLALAVGFDALEDSDGRTVVITPGPKHRSPLRVPDSPPNGSPHRSVSVPKSSMLPPPVPESLPYLPELRRKDHD</sequence>
<feature type="region of interest" description="Disordered" evidence="1">
    <location>
        <begin position="146"/>
        <end position="206"/>
    </location>
</feature>
<name>A0A7S1D2J1_CYCTE</name>
<organism evidence="2">
    <name type="scientific">Cyclophora tenuis</name>
    <name type="common">Marine diatom</name>
    <dbReference type="NCBI Taxonomy" id="216820"/>
    <lineage>
        <taxon>Eukaryota</taxon>
        <taxon>Sar</taxon>
        <taxon>Stramenopiles</taxon>
        <taxon>Ochrophyta</taxon>
        <taxon>Bacillariophyta</taxon>
        <taxon>Fragilariophyceae</taxon>
        <taxon>Fragilariophycidae</taxon>
        <taxon>Cyclophorales</taxon>
        <taxon>Cyclophoraceae</taxon>
        <taxon>Cyclophora</taxon>
    </lineage>
</organism>
<feature type="region of interest" description="Disordered" evidence="1">
    <location>
        <begin position="1"/>
        <end position="30"/>
    </location>
</feature>
<gene>
    <name evidence="2" type="ORF">CTEN0397_LOCUS7208</name>
</gene>